<dbReference type="CDD" id="cd08977">
    <property type="entry name" value="SusD"/>
    <property type="match status" value="1"/>
</dbReference>
<proteinExistence type="inferred from homology"/>
<evidence type="ECO:0000256" key="3">
    <source>
        <dbReference type="ARBA" id="ARBA00022729"/>
    </source>
</evidence>
<dbReference type="PROSITE" id="PS51257">
    <property type="entry name" value="PROKAR_LIPOPROTEIN"/>
    <property type="match status" value="1"/>
</dbReference>
<dbReference type="EMBL" id="SMLG01000005">
    <property type="protein sequence ID" value="TDE44351.1"/>
    <property type="molecule type" value="Genomic_DNA"/>
</dbReference>
<evidence type="ECO:0000256" key="4">
    <source>
        <dbReference type="ARBA" id="ARBA00023136"/>
    </source>
</evidence>
<dbReference type="Gene3D" id="1.25.40.390">
    <property type="match status" value="1"/>
</dbReference>
<dbReference type="AlphaFoldDB" id="A0A4R5F8E7"/>
<dbReference type="InterPro" id="IPR033985">
    <property type="entry name" value="SusD-like_N"/>
</dbReference>
<comment type="similarity">
    <text evidence="2">Belongs to the SusD family.</text>
</comment>
<protein>
    <submittedName>
        <fullName evidence="8">RagB/SusD family nutrient uptake outer membrane protein</fullName>
    </submittedName>
</protein>
<keyword evidence="4" id="KW-0472">Membrane</keyword>
<evidence type="ECO:0000259" key="6">
    <source>
        <dbReference type="Pfam" id="PF07980"/>
    </source>
</evidence>
<organism evidence="8 9">
    <name type="scientific">Flavobacterium rhamnosiphilum</name>
    <dbReference type="NCBI Taxonomy" id="2541724"/>
    <lineage>
        <taxon>Bacteria</taxon>
        <taxon>Pseudomonadati</taxon>
        <taxon>Bacteroidota</taxon>
        <taxon>Flavobacteriia</taxon>
        <taxon>Flavobacteriales</taxon>
        <taxon>Flavobacteriaceae</taxon>
        <taxon>Flavobacterium</taxon>
    </lineage>
</organism>
<reference evidence="8 9" key="1">
    <citation type="submission" date="2019-03" db="EMBL/GenBank/DDBJ databases">
        <title>Novel species of Flavobacterium.</title>
        <authorList>
            <person name="Liu Q."/>
            <person name="Xin Y.-H."/>
        </authorList>
    </citation>
    <scope>NUCLEOTIDE SEQUENCE [LARGE SCALE GENOMIC DNA]</scope>
    <source>
        <strain evidence="8 9">LB3P52</strain>
    </source>
</reference>
<dbReference type="RefSeq" id="WP_131916016.1">
    <property type="nucleotide sequence ID" value="NZ_SMLG01000005.1"/>
</dbReference>
<evidence type="ECO:0000256" key="5">
    <source>
        <dbReference type="ARBA" id="ARBA00023237"/>
    </source>
</evidence>
<evidence type="ECO:0000256" key="2">
    <source>
        <dbReference type="ARBA" id="ARBA00006275"/>
    </source>
</evidence>
<dbReference type="InterPro" id="IPR011990">
    <property type="entry name" value="TPR-like_helical_dom_sf"/>
</dbReference>
<feature type="domain" description="SusD-like N-terminal" evidence="7">
    <location>
        <begin position="79"/>
        <end position="214"/>
    </location>
</feature>
<evidence type="ECO:0000256" key="1">
    <source>
        <dbReference type="ARBA" id="ARBA00004442"/>
    </source>
</evidence>
<dbReference type="OrthoDB" id="5694214at2"/>
<dbReference type="Pfam" id="PF14322">
    <property type="entry name" value="SusD-like_3"/>
    <property type="match status" value="1"/>
</dbReference>
<comment type="caution">
    <text evidence="8">The sequence shown here is derived from an EMBL/GenBank/DDBJ whole genome shotgun (WGS) entry which is preliminary data.</text>
</comment>
<dbReference type="SUPFAM" id="SSF48452">
    <property type="entry name" value="TPR-like"/>
    <property type="match status" value="1"/>
</dbReference>
<sequence length="501" mass="55646">MKKYISILLVAVFFSSCESELELTSPSELTAAGFWDTENGARAAHTGLYANLRGSYNNLFLLGEMRSDIWGGPTFETLADENLIKSDITTTTAPFGGWAGLYGNIHKVNDFLKNVPNISFTSVADKNHLMGQAYGLRALYYYTLLKTWGDVPISLEPVTNVDPSSLGKARSSQNEVMTQIKADITASLSAFGSNNSFYQNTRVYWSKAATLALKGDVYIWSGNLLGGGAADFNEAKAALQQIASLDVSLAPSSGLWGVANENNKEFIFALQYKQNEASNIYNSFTGRGTEINPKFDDKGIAMTSFVIAGSNRYGQSEKTILLLDDNKDSRKDLTFIRLYKDNLVYPTYNATKYFGNILNKFLGRVAGTERIFENDVPIYRYADVVLLLAEAKNLLNEDPSTEINDIRKRAYGIANYNANPTLAYVNGTKLDNTNAILNERYKEFIGEGKRWWDLRRAGNSFVFSNVSYLSPANEYKLLLPITSDMMGRNPLLVQTPGYTNN</sequence>
<evidence type="ECO:0000313" key="9">
    <source>
        <dbReference type="Proteomes" id="UP000294814"/>
    </source>
</evidence>
<dbReference type="InterPro" id="IPR012944">
    <property type="entry name" value="SusD_RagB_dom"/>
</dbReference>
<accession>A0A4R5F8E7</accession>
<dbReference type="Pfam" id="PF07980">
    <property type="entry name" value="SusD_RagB"/>
    <property type="match status" value="1"/>
</dbReference>
<keyword evidence="5" id="KW-0998">Cell outer membrane</keyword>
<keyword evidence="3" id="KW-0732">Signal</keyword>
<dbReference type="Proteomes" id="UP000294814">
    <property type="component" value="Unassembled WGS sequence"/>
</dbReference>
<evidence type="ECO:0000259" key="7">
    <source>
        <dbReference type="Pfam" id="PF14322"/>
    </source>
</evidence>
<name>A0A4R5F8E7_9FLAO</name>
<evidence type="ECO:0000313" key="8">
    <source>
        <dbReference type="EMBL" id="TDE44351.1"/>
    </source>
</evidence>
<comment type="subcellular location">
    <subcellularLocation>
        <location evidence="1">Cell outer membrane</location>
    </subcellularLocation>
</comment>
<keyword evidence="9" id="KW-1185">Reference proteome</keyword>
<gene>
    <name evidence="8" type="ORF">E0I26_08240</name>
</gene>
<dbReference type="GO" id="GO:0009279">
    <property type="term" value="C:cell outer membrane"/>
    <property type="evidence" value="ECO:0007669"/>
    <property type="project" value="UniProtKB-SubCell"/>
</dbReference>
<feature type="domain" description="RagB/SusD" evidence="6">
    <location>
        <begin position="279"/>
        <end position="498"/>
    </location>
</feature>